<name>A0A4Y9ZST5_9AGAM</name>
<evidence type="ECO:0000313" key="1">
    <source>
        <dbReference type="EMBL" id="TFY77117.1"/>
    </source>
</evidence>
<dbReference type="OrthoDB" id="3175502at2759"/>
<reference evidence="1 2" key="1">
    <citation type="submission" date="2019-02" db="EMBL/GenBank/DDBJ databases">
        <title>Genome sequencing of the rare red list fungi Hericium alpestre (H. flagellum).</title>
        <authorList>
            <person name="Buettner E."/>
            <person name="Kellner H."/>
        </authorList>
    </citation>
    <scope>NUCLEOTIDE SEQUENCE [LARGE SCALE GENOMIC DNA]</scope>
    <source>
        <strain evidence="1 2">DSM 108284</strain>
    </source>
</reference>
<accession>A0A4Y9ZST5</accession>
<dbReference type="Proteomes" id="UP000298061">
    <property type="component" value="Unassembled WGS sequence"/>
</dbReference>
<comment type="caution">
    <text evidence="1">The sequence shown here is derived from an EMBL/GenBank/DDBJ whole genome shotgun (WGS) entry which is preliminary data.</text>
</comment>
<organism evidence="1 2">
    <name type="scientific">Hericium alpestre</name>
    <dbReference type="NCBI Taxonomy" id="135208"/>
    <lineage>
        <taxon>Eukaryota</taxon>
        <taxon>Fungi</taxon>
        <taxon>Dikarya</taxon>
        <taxon>Basidiomycota</taxon>
        <taxon>Agaricomycotina</taxon>
        <taxon>Agaricomycetes</taxon>
        <taxon>Russulales</taxon>
        <taxon>Hericiaceae</taxon>
        <taxon>Hericium</taxon>
    </lineage>
</organism>
<dbReference type="AlphaFoldDB" id="A0A4Y9ZST5"/>
<protein>
    <submittedName>
        <fullName evidence="1">Uncharacterized protein</fullName>
    </submittedName>
</protein>
<dbReference type="EMBL" id="SFCI01000999">
    <property type="protein sequence ID" value="TFY77117.1"/>
    <property type="molecule type" value="Genomic_DNA"/>
</dbReference>
<proteinExistence type="predicted"/>
<sequence>MASYLKKIFKTDGDAAYPIAVVQYERDGYGIGTEEQLHWALVVLTGPGMAGPAFQIFDRTYNDGRVVWNFFDGVLQLGIATKCLGGVCIGIVKQSELDEFRKVVAANRPAVKFVGWNCRDWVMETIRLVREKGWVHTDIADQETLLPSLKMASKATKAAYDQSRDASPVVIELEKTTHA</sequence>
<gene>
    <name evidence="1" type="ORF">EWM64_g6891</name>
</gene>
<keyword evidence="2" id="KW-1185">Reference proteome</keyword>
<evidence type="ECO:0000313" key="2">
    <source>
        <dbReference type="Proteomes" id="UP000298061"/>
    </source>
</evidence>